<dbReference type="PANTHER" id="PTHR31646">
    <property type="entry name" value="ALPHA-1,2-MANNOSYLTRANSFERASE MNN2"/>
    <property type="match status" value="1"/>
</dbReference>
<dbReference type="GO" id="GO:0000139">
    <property type="term" value="C:Golgi membrane"/>
    <property type="evidence" value="ECO:0007669"/>
    <property type="project" value="UniProtKB-SubCell"/>
</dbReference>
<evidence type="ECO:0000256" key="7">
    <source>
        <dbReference type="ARBA" id="ARBA00022989"/>
    </source>
</evidence>
<evidence type="ECO:0000256" key="5">
    <source>
        <dbReference type="ARBA" id="ARBA00022692"/>
    </source>
</evidence>
<evidence type="ECO:0000256" key="8">
    <source>
        <dbReference type="ARBA" id="ARBA00023034"/>
    </source>
</evidence>
<dbReference type="Gene3D" id="3.90.550.10">
    <property type="entry name" value="Spore Coat Polysaccharide Biosynthesis Protein SpsA, Chain A"/>
    <property type="match status" value="1"/>
</dbReference>
<keyword evidence="11" id="KW-1185">Reference proteome</keyword>
<protein>
    <submittedName>
        <fullName evidence="10">Alpha-mannosyltransferase</fullName>
    </submittedName>
</protein>
<dbReference type="SUPFAM" id="SSF53448">
    <property type="entry name" value="Nucleotide-diphospho-sugar transferases"/>
    <property type="match status" value="1"/>
</dbReference>
<dbReference type="VEuPathDB" id="FungiDB:AAP_05045"/>
<organism evidence="10 11">
    <name type="scientific">Ascosphaera apis ARSEF 7405</name>
    <dbReference type="NCBI Taxonomy" id="392613"/>
    <lineage>
        <taxon>Eukaryota</taxon>
        <taxon>Fungi</taxon>
        <taxon>Dikarya</taxon>
        <taxon>Ascomycota</taxon>
        <taxon>Pezizomycotina</taxon>
        <taxon>Eurotiomycetes</taxon>
        <taxon>Eurotiomycetidae</taxon>
        <taxon>Onygenales</taxon>
        <taxon>Ascosphaeraceae</taxon>
        <taxon>Ascosphaera</taxon>
    </lineage>
</organism>
<evidence type="ECO:0000256" key="9">
    <source>
        <dbReference type="ARBA" id="ARBA00023136"/>
    </source>
</evidence>
<keyword evidence="5" id="KW-0812">Transmembrane</keyword>
<evidence type="ECO:0000256" key="6">
    <source>
        <dbReference type="ARBA" id="ARBA00022968"/>
    </source>
</evidence>
<comment type="similarity">
    <text evidence="3">Belongs to the MNN1/MNT family.</text>
</comment>
<dbReference type="Proteomes" id="UP000242877">
    <property type="component" value="Unassembled WGS sequence"/>
</dbReference>
<keyword evidence="8" id="KW-0333">Golgi apparatus</keyword>
<evidence type="ECO:0000256" key="4">
    <source>
        <dbReference type="ARBA" id="ARBA00022679"/>
    </source>
</evidence>
<keyword evidence="9" id="KW-0472">Membrane</keyword>
<dbReference type="GO" id="GO:0046354">
    <property type="term" value="P:mannan biosynthetic process"/>
    <property type="evidence" value="ECO:0007669"/>
    <property type="project" value="TreeGrafter"/>
</dbReference>
<dbReference type="EMBL" id="AZGZ01000027">
    <property type="protein sequence ID" value="KZZ88224.1"/>
    <property type="molecule type" value="Genomic_DNA"/>
</dbReference>
<keyword evidence="6" id="KW-0735">Signal-anchor</keyword>
<evidence type="ECO:0000313" key="10">
    <source>
        <dbReference type="EMBL" id="KZZ88224.1"/>
    </source>
</evidence>
<gene>
    <name evidence="10" type="ORF">AAP_05045</name>
</gene>
<keyword evidence="4 10" id="KW-0808">Transferase</keyword>
<name>A0A167VZH4_9EURO</name>
<evidence type="ECO:0000313" key="11">
    <source>
        <dbReference type="Proteomes" id="UP000242877"/>
    </source>
</evidence>
<dbReference type="InterPro" id="IPR029044">
    <property type="entry name" value="Nucleotide-diphossugar_trans"/>
</dbReference>
<keyword evidence="10" id="KW-0328">Glycosyltransferase</keyword>
<sequence length="504" mass="57769">MFPFIRSWSPGHFRIAVLCISIIALLAFIAHELGYQPQQHSELALGKLNPALVFDRGATYAHGQFWKNFQPILEEYAPTCDSPKRKGTADGVFFKPTEEVPRPDLLEMKPEDVEEMRDKHTKFVDAIMEPSLTPYYRSNTRGIVTTAGGKYLPVFTVSLRMLRNTGCRTPVEVFLANRKEYEPHICDVVFKDLNAKCVVLDEVLTFANSSKEIKSYQFKILAMLFSSYENILFLDADAFPLRDPNDIFTSDLYNKFQLITWPDFWGSSASKLYYQIASINEPKLNEHASTESGEIFISKKSHRATLLLAMYYNYHGPEYYYKLFSQGGPGEGDKETFIAAAKVMQEPYYQVSERIGAIGRRQEDGSMAGSAMVQYDPIEDYALTSNGKWRVKDDTVAPQPKPIFIHANVPKFNPGTILDEGHPIDPVRDGKGKWTRPWTIPENTVKSIGGFELEKQFWTEIKYVGCEYEDAFETWKEKDDICEKLTKYYETVFEKKDTPKRLET</sequence>
<dbReference type="InterPro" id="IPR022751">
    <property type="entry name" value="Alpha_mannosyltransferase"/>
</dbReference>
<evidence type="ECO:0000256" key="1">
    <source>
        <dbReference type="ARBA" id="ARBA00004323"/>
    </source>
</evidence>
<comment type="subcellular location">
    <subcellularLocation>
        <location evidence="1">Golgi apparatus membrane</location>
        <topology evidence="1">Single-pass type II membrane protein</topology>
    </subcellularLocation>
</comment>
<dbReference type="AlphaFoldDB" id="A0A167VZH4"/>
<dbReference type="Pfam" id="PF11051">
    <property type="entry name" value="Mannosyl_trans3"/>
    <property type="match status" value="2"/>
</dbReference>
<evidence type="ECO:0000256" key="3">
    <source>
        <dbReference type="ARBA" id="ARBA00009105"/>
    </source>
</evidence>
<accession>A0A167VZH4</accession>
<proteinExistence type="inferred from homology"/>
<evidence type="ECO:0000256" key="2">
    <source>
        <dbReference type="ARBA" id="ARBA00004922"/>
    </source>
</evidence>
<dbReference type="GO" id="GO:0000026">
    <property type="term" value="F:alpha-1,2-mannosyltransferase activity"/>
    <property type="evidence" value="ECO:0007669"/>
    <property type="project" value="TreeGrafter"/>
</dbReference>
<reference evidence="10 11" key="1">
    <citation type="journal article" date="2016" name="Genome Biol. Evol.">
        <title>Divergent and convergent evolution of fungal pathogenicity.</title>
        <authorList>
            <person name="Shang Y."/>
            <person name="Xiao G."/>
            <person name="Zheng P."/>
            <person name="Cen K."/>
            <person name="Zhan S."/>
            <person name="Wang C."/>
        </authorList>
    </citation>
    <scope>NUCLEOTIDE SEQUENCE [LARGE SCALE GENOMIC DNA]</scope>
    <source>
        <strain evidence="10 11">ARSEF 7405</strain>
    </source>
</reference>
<comment type="pathway">
    <text evidence="2">Protein modification; protein glycosylation.</text>
</comment>
<comment type="caution">
    <text evidence="10">The sequence shown here is derived from an EMBL/GenBank/DDBJ whole genome shotgun (WGS) entry which is preliminary data.</text>
</comment>
<dbReference type="OrthoDB" id="4484309at2759"/>
<dbReference type="PANTHER" id="PTHR31646:SF1">
    <property type="entry name" value="ALPHA-1,2-MANNOSYLTRANSFERASE MNN2"/>
    <property type="match status" value="1"/>
</dbReference>
<keyword evidence="7" id="KW-1133">Transmembrane helix</keyword>